<reference evidence="2" key="1">
    <citation type="submission" date="2016-09" db="EMBL/GenBank/DDBJ databases">
        <authorList>
            <person name="Koehorst J."/>
        </authorList>
    </citation>
    <scope>NUCLEOTIDE SEQUENCE [LARGE SCALE GENOMIC DNA]</scope>
</reference>
<dbReference type="Proteomes" id="UP000176204">
    <property type="component" value="Chromosome I"/>
</dbReference>
<dbReference type="AlphaFoldDB" id="A0A1C7PBN0"/>
<evidence type="ECO:0000313" key="1">
    <source>
        <dbReference type="EMBL" id="SEH85398.1"/>
    </source>
</evidence>
<accession>A0A1C7PBN0</accession>
<protein>
    <submittedName>
        <fullName evidence="1">Uncharacterized protein</fullName>
    </submittedName>
</protein>
<dbReference type="KEGG" id="agl:PYTT_1224"/>
<evidence type="ECO:0000313" key="2">
    <source>
        <dbReference type="Proteomes" id="UP000176204"/>
    </source>
</evidence>
<keyword evidence="2" id="KW-1185">Reference proteome</keyword>
<dbReference type="EMBL" id="LT629973">
    <property type="protein sequence ID" value="SEH85398.1"/>
    <property type="molecule type" value="Genomic_DNA"/>
</dbReference>
<organism evidence="1 2">
    <name type="scientific">Akkermansia glycaniphila</name>
    <dbReference type="NCBI Taxonomy" id="1679444"/>
    <lineage>
        <taxon>Bacteria</taxon>
        <taxon>Pseudomonadati</taxon>
        <taxon>Verrucomicrobiota</taxon>
        <taxon>Verrucomicrobiia</taxon>
        <taxon>Verrucomicrobiales</taxon>
        <taxon>Akkermansiaceae</taxon>
        <taxon>Akkermansia</taxon>
    </lineage>
</organism>
<sequence length="339" mass="38087">MASISPGEKPLSLILEAWDNDGKPISDQKAIMEWIRLRLALAGTQPDSIAILPEGGHGVRVQLRGEAMQQADNLESYLCHPGPFRILPVHPDNDVLLATGIVRNMPGNARIMLQTNPNGKLASEIIVQTDMEPERRFIRQLHSHESPILKITTQPDIYGNNITIITLCHIHRCWSPPPIVLCPFPELCLFPNEPEINWIVPNSPFPHDTRTEYDPLTEPRLPMHDAYAEDFIITRHNIAKACVDQQDPTRILITLTPAGRLKLQQYKDLMNPAVTRLAFVMDNRIIATPNLPGNPDKELSFALNTPQQTAQTAQWLSSKNIHLVRVDHQKNSQPTSTAE</sequence>
<name>A0A1C7PBN0_9BACT</name>
<gene>
    <name evidence="1" type="ORF">PYTT_1224</name>
</gene>
<proteinExistence type="predicted"/>
<dbReference type="STRING" id="1679444.PYTT_1224"/>